<reference evidence="2" key="1">
    <citation type="submission" date="2020-10" db="EMBL/GenBank/DDBJ databases">
        <authorList>
            <person name="Gilroy R."/>
        </authorList>
    </citation>
    <scope>NUCLEOTIDE SEQUENCE</scope>
    <source>
        <strain evidence="2">CHK190-19873</strain>
    </source>
</reference>
<keyword evidence="1" id="KW-0175">Coiled coil</keyword>
<name>A0A9D1ET36_9FIRM</name>
<evidence type="ECO:0000313" key="2">
    <source>
        <dbReference type="EMBL" id="HIS31438.1"/>
    </source>
</evidence>
<evidence type="ECO:0008006" key="4">
    <source>
        <dbReference type="Google" id="ProtNLM"/>
    </source>
</evidence>
<feature type="coiled-coil region" evidence="1">
    <location>
        <begin position="19"/>
        <end position="84"/>
    </location>
</feature>
<gene>
    <name evidence="2" type="ORF">IAB44_07820</name>
</gene>
<dbReference type="Proteomes" id="UP000823935">
    <property type="component" value="Unassembled WGS sequence"/>
</dbReference>
<sequence length="103" mass="12168">MDEVVKRLSAIETEAVHIMEETARQKKELEEQSQERIRKYKEAVDAKTAEELSRLQTELEEQKQKSLEKLRQDTLKELDALEKDYAANHKDLVDQVMARLIER</sequence>
<dbReference type="AlphaFoldDB" id="A0A9D1ET36"/>
<reference evidence="2" key="2">
    <citation type="journal article" date="2021" name="PeerJ">
        <title>Extensive microbial diversity within the chicken gut microbiome revealed by metagenomics and culture.</title>
        <authorList>
            <person name="Gilroy R."/>
            <person name="Ravi A."/>
            <person name="Getino M."/>
            <person name="Pursley I."/>
            <person name="Horton D.L."/>
            <person name="Alikhan N.F."/>
            <person name="Baker D."/>
            <person name="Gharbi K."/>
            <person name="Hall N."/>
            <person name="Watson M."/>
            <person name="Adriaenssens E.M."/>
            <person name="Foster-Nyarko E."/>
            <person name="Jarju S."/>
            <person name="Secka A."/>
            <person name="Antonio M."/>
            <person name="Oren A."/>
            <person name="Chaudhuri R.R."/>
            <person name="La Ragione R."/>
            <person name="Hildebrand F."/>
            <person name="Pallen M.J."/>
        </authorList>
    </citation>
    <scope>NUCLEOTIDE SEQUENCE</scope>
    <source>
        <strain evidence="2">CHK190-19873</strain>
    </source>
</reference>
<protein>
    <recommendedName>
        <fullName evidence="4">ATPase</fullName>
    </recommendedName>
</protein>
<proteinExistence type="predicted"/>
<evidence type="ECO:0000256" key="1">
    <source>
        <dbReference type="SAM" id="Coils"/>
    </source>
</evidence>
<dbReference type="EMBL" id="DVIQ01000041">
    <property type="protein sequence ID" value="HIS31438.1"/>
    <property type="molecule type" value="Genomic_DNA"/>
</dbReference>
<comment type="caution">
    <text evidence="2">The sequence shown here is derived from an EMBL/GenBank/DDBJ whole genome shotgun (WGS) entry which is preliminary data.</text>
</comment>
<organism evidence="2 3">
    <name type="scientific">Candidatus Limivivens intestinipullorum</name>
    <dbReference type="NCBI Taxonomy" id="2840858"/>
    <lineage>
        <taxon>Bacteria</taxon>
        <taxon>Bacillati</taxon>
        <taxon>Bacillota</taxon>
        <taxon>Clostridia</taxon>
        <taxon>Lachnospirales</taxon>
        <taxon>Lachnospiraceae</taxon>
        <taxon>Lachnospiraceae incertae sedis</taxon>
        <taxon>Candidatus Limivivens</taxon>
    </lineage>
</organism>
<accession>A0A9D1ET36</accession>
<evidence type="ECO:0000313" key="3">
    <source>
        <dbReference type="Proteomes" id="UP000823935"/>
    </source>
</evidence>